<evidence type="ECO:0000313" key="2">
    <source>
        <dbReference type="Proteomes" id="UP000032180"/>
    </source>
</evidence>
<organism evidence="1 2">
    <name type="scientific">Leersia perrieri</name>
    <dbReference type="NCBI Taxonomy" id="77586"/>
    <lineage>
        <taxon>Eukaryota</taxon>
        <taxon>Viridiplantae</taxon>
        <taxon>Streptophyta</taxon>
        <taxon>Embryophyta</taxon>
        <taxon>Tracheophyta</taxon>
        <taxon>Spermatophyta</taxon>
        <taxon>Magnoliopsida</taxon>
        <taxon>Liliopsida</taxon>
        <taxon>Poales</taxon>
        <taxon>Poaceae</taxon>
        <taxon>BOP clade</taxon>
        <taxon>Oryzoideae</taxon>
        <taxon>Oryzeae</taxon>
        <taxon>Oryzinae</taxon>
        <taxon>Leersia</taxon>
    </lineage>
</organism>
<reference evidence="1 2" key="1">
    <citation type="submission" date="2012-08" db="EMBL/GenBank/DDBJ databases">
        <title>Oryza genome evolution.</title>
        <authorList>
            <person name="Wing R.A."/>
        </authorList>
    </citation>
    <scope>NUCLEOTIDE SEQUENCE</scope>
</reference>
<accession>A0A0D9X8P9</accession>
<dbReference type="Proteomes" id="UP000032180">
    <property type="component" value="Chromosome 8"/>
</dbReference>
<dbReference type="AlphaFoldDB" id="A0A0D9X8P9"/>
<dbReference type="HOGENOM" id="CLU_1671863_0_0_1"/>
<keyword evidence="2" id="KW-1185">Reference proteome</keyword>
<reference evidence="1" key="3">
    <citation type="submission" date="2015-04" db="UniProtKB">
        <authorList>
            <consortium name="EnsemblPlants"/>
        </authorList>
    </citation>
    <scope>IDENTIFICATION</scope>
</reference>
<reference evidence="2" key="2">
    <citation type="submission" date="2013-12" db="EMBL/GenBank/DDBJ databases">
        <authorList>
            <person name="Yu Y."/>
            <person name="Lee S."/>
            <person name="de Baynast K."/>
            <person name="Wissotski M."/>
            <person name="Liu L."/>
            <person name="Talag J."/>
            <person name="Goicoechea J."/>
            <person name="Angelova A."/>
            <person name="Jetty R."/>
            <person name="Kudrna D."/>
            <person name="Golser W."/>
            <person name="Rivera L."/>
            <person name="Zhang J."/>
            <person name="Wing R."/>
        </authorList>
    </citation>
    <scope>NUCLEOTIDE SEQUENCE</scope>
</reference>
<dbReference type="EnsemblPlants" id="LPERR08G14470.1">
    <property type="protein sequence ID" value="LPERR08G14470.1"/>
    <property type="gene ID" value="LPERR08G14470"/>
</dbReference>
<sequence>MQKIRRKSHSDCHKEMVRHVDLTLSQRTISPHLCRELLSSVPGDTTLAPGVRGKTNGELRRGRMQRSDVEEVNHEQLLIGSPTSNLWKISWILSSETVRRPPFILAHGDAILREKFVPLNESAGCSRQKQIKGAILSHAGESIPGIFGVLLRLNRERE</sequence>
<proteinExistence type="predicted"/>
<dbReference type="Gramene" id="LPERR08G14470.1">
    <property type="protein sequence ID" value="LPERR08G14470.1"/>
    <property type="gene ID" value="LPERR08G14470"/>
</dbReference>
<evidence type="ECO:0000313" key="1">
    <source>
        <dbReference type="EnsemblPlants" id="LPERR08G14470.1"/>
    </source>
</evidence>
<name>A0A0D9X8P9_9ORYZ</name>
<protein>
    <submittedName>
        <fullName evidence="1">Uncharacterized protein</fullName>
    </submittedName>
</protein>